<sequence>MGTFLQKLFLALGGFSLWIYALFCYHVRSVECNTSLAYHLFENDPIKNKSGFSPEGIRTVLGIGTFIALILLIDYFD</sequence>
<keyword evidence="1" id="KW-0472">Membrane</keyword>
<keyword evidence="3" id="KW-1185">Reference proteome</keyword>
<proteinExistence type="predicted"/>
<organism evidence="2 3">
    <name type="scientific">Flavobacterium faecale</name>
    <dbReference type="NCBI Taxonomy" id="1355330"/>
    <lineage>
        <taxon>Bacteria</taxon>
        <taxon>Pseudomonadati</taxon>
        <taxon>Bacteroidota</taxon>
        <taxon>Flavobacteriia</taxon>
        <taxon>Flavobacteriales</taxon>
        <taxon>Flavobacteriaceae</taxon>
        <taxon>Flavobacterium</taxon>
    </lineage>
</organism>
<gene>
    <name evidence="2" type="ORF">FFWV33_12570</name>
</gene>
<name>A0A2S1LEX0_9FLAO</name>
<evidence type="ECO:0000313" key="3">
    <source>
        <dbReference type="Proteomes" id="UP000244527"/>
    </source>
</evidence>
<keyword evidence="1" id="KW-1133">Transmembrane helix</keyword>
<accession>A0A2S1LEX0</accession>
<dbReference type="Proteomes" id="UP000244527">
    <property type="component" value="Chromosome"/>
</dbReference>
<evidence type="ECO:0000256" key="1">
    <source>
        <dbReference type="SAM" id="Phobius"/>
    </source>
</evidence>
<evidence type="ECO:0000313" key="2">
    <source>
        <dbReference type="EMBL" id="AWG22293.1"/>
    </source>
</evidence>
<protein>
    <submittedName>
        <fullName evidence="2">Uncharacterized protein</fullName>
    </submittedName>
</protein>
<dbReference type="AlphaFoldDB" id="A0A2S1LEX0"/>
<dbReference type="EMBL" id="CP020918">
    <property type="protein sequence ID" value="AWG22293.1"/>
    <property type="molecule type" value="Genomic_DNA"/>
</dbReference>
<keyword evidence="1" id="KW-0812">Transmembrane</keyword>
<feature type="transmembrane region" description="Helical" evidence="1">
    <location>
        <begin position="56"/>
        <end position="76"/>
    </location>
</feature>
<reference evidence="2 3" key="1">
    <citation type="submission" date="2017-04" db="EMBL/GenBank/DDBJ databases">
        <title>Compelte genome sequence of WV33.</title>
        <authorList>
            <person name="Lee P.C."/>
        </authorList>
    </citation>
    <scope>NUCLEOTIDE SEQUENCE [LARGE SCALE GENOMIC DNA]</scope>
    <source>
        <strain evidence="2 3">WV33</strain>
    </source>
</reference>
<dbReference type="KEGG" id="ffa:FFWV33_12570"/>